<gene>
    <name evidence="2" type="ORF">RN001_004231</name>
</gene>
<protein>
    <recommendedName>
        <fullName evidence="1">HTH psq-type domain-containing protein</fullName>
    </recommendedName>
</protein>
<keyword evidence="3" id="KW-1185">Reference proteome</keyword>
<comment type="caution">
    <text evidence="2">The sequence shown here is derived from an EMBL/GenBank/DDBJ whole genome shotgun (WGS) entry which is preliminary data.</text>
</comment>
<dbReference type="Pfam" id="PF05225">
    <property type="entry name" value="HTH_psq"/>
    <property type="match status" value="1"/>
</dbReference>
<name>A0AAN7PZQ2_9COLE</name>
<dbReference type="GO" id="GO:0003677">
    <property type="term" value="F:DNA binding"/>
    <property type="evidence" value="ECO:0007669"/>
    <property type="project" value="InterPro"/>
</dbReference>
<accession>A0AAN7PZQ2</accession>
<dbReference type="Proteomes" id="UP001353858">
    <property type="component" value="Unassembled WGS sequence"/>
</dbReference>
<evidence type="ECO:0000259" key="1">
    <source>
        <dbReference type="Pfam" id="PF05225"/>
    </source>
</evidence>
<sequence>MVRNRVRKSNKGSFLENDMRAALDLVNQGRSIRQAAKLKNVNFVTLSRYVKKRTVNEGDTNLRYVPRYNVREVFTLEEENKLKEYLITCSKMFYGRPVAECKKVAYEMAVINKLKYPSSWDTNKSAG</sequence>
<evidence type="ECO:0000313" key="3">
    <source>
        <dbReference type="Proteomes" id="UP001353858"/>
    </source>
</evidence>
<dbReference type="InterPro" id="IPR007889">
    <property type="entry name" value="HTH_Psq"/>
</dbReference>
<dbReference type="AlphaFoldDB" id="A0AAN7PZQ2"/>
<dbReference type="EMBL" id="JARPUR010000002">
    <property type="protein sequence ID" value="KAK4880912.1"/>
    <property type="molecule type" value="Genomic_DNA"/>
</dbReference>
<reference evidence="3" key="1">
    <citation type="submission" date="2023-01" db="EMBL/GenBank/DDBJ databases">
        <title>Key to firefly adult light organ development and bioluminescence: homeobox transcription factors regulate luciferase expression and transportation to peroxisome.</title>
        <authorList>
            <person name="Fu X."/>
        </authorList>
    </citation>
    <scope>NUCLEOTIDE SEQUENCE [LARGE SCALE GENOMIC DNA]</scope>
</reference>
<feature type="domain" description="HTH psq-type" evidence="1">
    <location>
        <begin position="16"/>
        <end position="53"/>
    </location>
</feature>
<organism evidence="2 3">
    <name type="scientific">Aquatica leii</name>
    <dbReference type="NCBI Taxonomy" id="1421715"/>
    <lineage>
        <taxon>Eukaryota</taxon>
        <taxon>Metazoa</taxon>
        <taxon>Ecdysozoa</taxon>
        <taxon>Arthropoda</taxon>
        <taxon>Hexapoda</taxon>
        <taxon>Insecta</taxon>
        <taxon>Pterygota</taxon>
        <taxon>Neoptera</taxon>
        <taxon>Endopterygota</taxon>
        <taxon>Coleoptera</taxon>
        <taxon>Polyphaga</taxon>
        <taxon>Elateriformia</taxon>
        <taxon>Elateroidea</taxon>
        <taxon>Lampyridae</taxon>
        <taxon>Luciolinae</taxon>
        <taxon>Aquatica</taxon>
    </lineage>
</organism>
<proteinExistence type="predicted"/>
<evidence type="ECO:0000313" key="2">
    <source>
        <dbReference type="EMBL" id="KAK4880912.1"/>
    </source>
</evidence>